<protein>
    <recommendedName>
        <fullName evidence="2">J domain-containing protein</fullName>
    </recommendedName>
</protein>
<dbReference type="Gene3D" id="1.10.287.110">
    <property type="entry name" value="DnaJ domain"/>
    <property type="match status" value="1"/>
</dbReference>
<dbReference type="Pfam" id="PF00226">
    <property type="entry name" value="DnaJ"/>
    <property type="match status" value="1"/>
</dbReference>
<dbReference type="InterPro" id="IPR036869">
    <property type="entry name" value="J_dom_sf"/>
</dbReference>
<gene>
    <name evidence="3" type="ORF">VHP8226_03339</name>
</gene>
<dbReference type="EMBL" id="CAKLCM010000003">
    <property type="protein sequence ID" value="CAH0529584.1"/>
    <property type="molecule type" value="Genomic_DNA"/>
</dbReference>
<dbReference type="InterPro" id="IPR021059">
    <property type="entry name" value="DnaJ-related_N"/>
</dbReference>
<evidence type="ECO:0000313" key="4">
    <source>
        <dbReference type="Proteomes" id="UP000838160"/>
    </source>
</evidence>
<dbReference type="Proteomes" id="UP000838160">
    <property type="component" value="Unassembled WGS sequence"/>
</dbReference>
<dbReference type="CDD" id="cd06257">
    <property type="entry name" value="DnaJ"/>
    <property type="match status" value="1"/>
</dbReference>
<keyword evidence="1" id="KW-0143">Chaperone</keyword>
<name>A0ABN8DMD4_9VIBR</name>
<reference evidence="3" key="1">
    <citation type="submission" date="2021-12" db="EMBL/GenBank/DDBJ databases">
        <authorList>
            <person name="Rodrigo-Torres L."/>
            <person name="Arahal R. D."/>
            <person name="Lucena T."/>
        </authorList>
    </citation>
    <scope>NUCLEOTIDE SEQUENCE</scope>
    <source>
        <strain evidence="3">CECT 8226</strain>
    </source>
</reference>
<accession>A0ABN8DMD4</accession>
<comment type="caution">
    <text evidence="3">The sequence shown here is derived from an EMBL/GenBank/DDBJ whole genome shotgun (WGS) entry which is preliminary data.</text>
</comment>
<feature type="domain" description="J" evidence="2">
    <location>
        <begin position="153"/>
        <end position="206"/>
    </location>
</feature>
<organism evidence="3 4">
    <name type="scientific">Vibrio hippocampi</name>
    <dbReference type="NCBI Taxonomy" id="654686"/>
    <lineage>
        <taxon>Bacteria</taxon>
        <taxon>Pseudomonadati</taxon>
        <taxon>Pseudomonadota</taxon>
        <taxon>Gammaproteobacteria</taxon>
        <taxon>Vibrionales</taxon>
        <taxon>Vibrionaceae</taxon>
        <taxon>Vibrio</taxon>
    </lineage>
</organism>
<evidence type="ECO:0000259" key="2">
    <source>
        <dbReference type="PROSITE" id="PS50076"/>
    </source>
</evidence>
<evidence type="ECO:0000256" key="1">
    <source>
        <dbReference type="ARBA" id="ARBA00023186"/>
    </source>
</evidence>
<dbReference type="SUPFAM" id="SSF46565">
    <property type="entry name" value="Chaperone J-domain"/>
    <property type="match status" value="1"/>
</dbReference>
<keyword evidence="4" id="KW-1185">Reference proteome</keyword>
<dbReference type="InterPro" id="IPR001623">
    <property type="entry name" value="DnaJ_domain"/>
</dbReference>
<sequence length="206" mass="24589">MTENRPHSITVCHDEENPLLWSVLQLLKRQSSGWKIHTLAQRLAEENLIPELDACPEKDLFKRNFLLMNALYQLQQMLLPDAWLQVESMDIRLCNPNHVNGDPLAQEDRLREYYLDWGHYDTDSSEVKRLLEQFWNNYKQHIGVVDGDITRSEALQRFELQQWASKRDIRQAWRKFAFQWHPDKEGGDAETFKWYLQAWSTLKQGF</sequence>
<dbReference type="RefSeq" id="WP_237486170.1">
    <property type="nucleotide sequence ID" value="NZ_CAKLCM010000003.1"/>
</dbReference>
<evidence type="ECO:0000313" key="3">
    <source>
        <dbReference type="EMBL" id="CAH0529584.1"/>
    </source>
</evidence>
<dbReference type="Pfam" id="PF12339">
    <property type="entry name" value="DNAJ_related"/>
    <property type="match status" value="1"/>
</dbReference>
<dbReference type="PROSITE" id="PS50076">
    <property type="entry name" value="DNAJ_2"/>
    <property type="match status" value="1"/>
</dbReference>
<proteinExistence type="predicted"/>